<evidence type="ECO:0000313" key="1">
    <source>
        <dbReference type="EMBL" id="WNZ21446.1"/>
    </source>
</evidence>
<reference evidence="1" key="1">
    <citation type="submission" date="2020-05" db="EMBL/GenBank/DDBJ databases">
        <authorList>
            <person name="Zhu T."/>
            <person name="Keshari N."/>
            <person name="Lu X."/>
        </authorList>
    </citation>
    <scope>NUCLEOTIDE SEQUENCE</scope>
    <source>
        <strain evidence="1">NK1-12</strain>
    </source>
</reference>
<dbReference type="RefSeq" id="WP_316432681.1">
    <property type="nucleotide sequence ID" value="NZ_CP053586.1"/>
</dbReference>
<sequence>MSSLNPQQEKILAAFVTALAQQEESLPAGLQNQLQAIGQNLETRIVELPVIAASLPSLNQAYQAALSDTQSEGQQEATLVSTNQDRSAKLRDRAVQILTDPDPVQAAQRHQSRGIGQIASNPLKRLFGRG</sequence>
<accession>A0AA96WHL5</accession>
<gene>
    <name evidence="1" type="ORF">HJG54_00250</name>
</gene>
<organism evidence="1">
    <name type="scientific">Leptolyngbya sp. NK1-12</name>
    <dbReference type="NCBI Taxonomy" id="2547451"/>
    <lineage>
        <taxon>Bacteria</taxon>
        <taxon>Bacillati</taxon>
        <taxon>Cyanobacteriota</taxon>
        <taxon>Cyanophyceae</taxon>
        <taxon>Leptolyngbyales</taxon>
        <taxon>Leptolyngbyaceae</taxon>
        <taxon>Leptolyngbya group</taxon>
        <taxon>Leptolyngbya</taxon>
    </lineage>
</organism>
<proteinExistence type="predicted"/>
<name>A0AA96WHL5_9CYAN</name>
<dbReference type="EMBL" id="CP053586">
    <property type="protein sequence ID" value="WNZ21446.1"/>
    <property type="molecule type" value="Genomic_DNA"/>
</dbReference>
<dbReference type="AlphaFoldDB" id="A0AA96WHL5"/>
<protein>
    <submittedName>
        <fullName evidence="1">Uncharacterized protein</fullName>
    </submittedName>
</protein>